<dbReference type="InterPro" id="IPR025714">
    <property type="entry name" value="Methyltranfer_dom"/>
</dbReference>
<sequence length="237" mass="26691">MKGFLRLLLVLLFIGGAFAGPSGVVAEQEAQPRVDPSINVPYRDPDFDSWVRTFERPGREVYDRRKEIVEATGLEAGQAVADIGAGTGLFTLMFAEAVGSEGRVYAVDISRSFIRNIERRAEEREFDNVEGIVNNQRSVELPARAVDMAFLSDTYHHFEYPHEILASVHRSLRPNGTLVVIDFRKEGGSGWVQGHVRAKKTTVIEEIESAGFELIEDRDFLEKNYFLRFRKVGDLSP</sequence>
<evidence type="ECO:0000259" key="2">
    <source>
        <dbReference type="Pfam" id="PF13847"/>
    </source>
</evidence>
<proteinExistence type="predicted"/>
<dbReference type="GO" id="GO:0032259">
    <property type="term" value="P:methylation"/>
    <property type="evidence" value="ECO:0007669"/>
    <property type="project" value="UniProtKB-KW"/>
</dbReference>
<dbReference type="SUPFAM" id="SSF53335">
    <property type="entry name" value="S-adenosyl-L-methionine-dependent methyltransferases"/>
    <property type="match status" value="1"/>
</dbReference>
<keyword evidence="4" id="KW-1185">Reference proteome</keyword>
<evidence type="ECO:0000313" key="3">
    <source>
        <dbReference type="EMBL" id="SCZ52206.1"/>
    </source>
</evidence>
<keyword evidence="3" id="KW-0489">Methyltransferase</keyword>
<feature type="chain" id="PRO_5011780662" evidence="1">
    <location>
        <begin position="20"/>
        <end position="237"/>
    </location>
</feature>
<evidence type="ECO:0000256" key="1">
    <source>
        <dbReference type="SAM" id="SignalP"/>
    </source>
</evidence>
<dbReference type="Pfam" id="PF13847">
    <property type="entry name" value="Methyltransf_31"/>
    <property type="match status" value="1"/>
</dbReference>
<feature type="signal peptide" evidence="1">
    <location>
        <begin position="1"/>
        <end position="19"/>
    </location>
</feature>
<dbReference type="InterPro" id="IPR029063">
    <property type="entry name" value="SAM-dependent_MTases_sf"/>
</dbReference>
<dbReference type="GO" id="GO:0008168">
    <property type="term" value="F:methyltransferase activity"/>
    <property type="evidence" value="ECO:0007669"/>
    <property type="project" value="UniProtKB-KW"/>
</dbReference>
<dbReference type="CDD" id="cd02440">
    <property type="entry name" value="AdoMet_MTases"/>
    <property type="match status" value="1"/>
</dbReference>
<name>A0A1G5PSA3_9GAMM</name>
<accession>A0A1G5PSA3</accession>
<keyword evidence="1" id="KW-0732">Signal</keyword>
<reference evidence="3 4" key="1">
    <citation type="submission" date="2016-10" db="EMBL/GenBank/DDBJ databases">
        <authorList>
            <person name="de Groot N.N."/>
        </authorList>
    </citation>
    <scope>NUCLEOTIDE SEQUENCE [LARGE SCALE GENOMIC DNA]</scope>
    <source>
        <strain evidence="3 4">HLD2</strain>
    </source>
</reference>
<dbReference type="AlphaFoldDB" id="A0A1G5PSA3"/>
<dbReference type="Gene3D" id="3.40.50.150">
    <property type="entry name" value="Vaccinia Virus protein VP39"/>
    <property type="match status" value="1"/>
</dbReference>
<evidence type="ECO:0000313" key="4">
    <source>
        <dbReference type="Proteomes" id="UP000199648"/>
    </source>
</evidence>
<dbReference type="EMBL" id="FMWD01000002">
    <property type="protein sequence ID" value="SCZ52206.1"/>
    <property type="molecule type" value="Genomic_DNA"/>
</dbReference>
<keyword evidence="3" id="KW-0808">Transferase</keyword>
<protein>
    <submittedName>
        <fullName evidence="3">Methyltransferase domain-containing protein</fullName>
    </submittedName>
</protein>
<dbReference type="PANTHER" id="PTHR43861">
    <property type="entry name" value="TRANS-ACONITATE 2-METHYLTRANSFERASE-RELATED"/>
    <property type="match status" value="1"/>
</dbReference>
<dbReference type="RefSeq" id="WP_092992653.1">
    <property type="nucleotide sequence ID" value="NZ_FMWD01000002.1"/>
</dbReference>
<dbReference type="Proteomes" id="UP000199648">
    <property type="component" value="Unassembled WGS sequence"/>
</dbReference>
<feature type="domain" description="Methyltransferase" evidence="2">
    <location>
        <begin position="76"/>
        <end position="188"/>
    </location>
</feature>
<dbReference type="STRING" id="415747.SAMN03097708_00696"/>
<organism evidence="3 4">
    <name type="scientific">Thiohalomonas denitrificans</name>
    <dbReference type="NCBI Taxonomy" id="415747"/>
    <lineage>
        <taxon>Bacteria</taxon>
        <taxon>Pseudomonadati</taxon>
        <taxon>Pseudomonadota</taxon>
        <taxon>Gammaproteobacteria</taxon>
        <taxon>Thiohalomonadales</taxon>
        <taxon>Thiohalomonadaceae</taxon>
        <taxon>Thiohalomonas</taxon>
    </lineage>
</organism>
<dbReference type="OrthoDB" id="323463at2"/>
<gene>
    <name evidence="3" type="ORF">SAMN03097708_00696</name>
</gene>